<dbReference type="PANTHER" id="PTHR43741">
    <property type="entry name" value="FMN-DEPENDENT NADH-AZOREDUCTASE 1"/>
    <property type="match status" value="1"/>
</dbReference>
<organism evidence="3 4">
    <name type="scientific">Turicibacter faecis</name>
    <dbReference type="NCBI Taxonomy" id="2963365"/>
    <lineage>
        <taxon>Bacteria</taxon>
        <taxon>Bacillati</taxon>
        <taxon>Bacillota</taxon>
        <taxon>Erysipelotrichia</taxon>
        <taxon>Erysipelotrichales</taxon>
        <taxon>Turicibacteraceae</taxon>
        <taxon>Turicibacter</taxon>
    </lineage>
</organism>
<feature type="coiled-coil region" evidence="1">
    <location>
        <begin position="159"/>
        <end position="186"/>
    </location>
</feature>
<dbReference type="Gene3D" id="3.40.50.360">
    <property type="match status" value="1"/>
</dbReference>
<evidence type="ECO:0000313" key="4">
    <source>
        <dbReference type="Proteomes" id="UP001432099"/>
    </source>
</evidence>
<accession>A0ABM8II63</accession>
<evidence type="ECO:0000313" key="3">
    <source>
        <dbReference type="EMBL" id="BEH90925.1"/>
    </source>
</evidence>
<protein>
    <submittedName>
        <fullName evidence="3">Flavin reductase</fullName>
    </submittedName>
</protein>
<feature type="domain" description="NADPH-dependent FMN reductase-like" evidence="2">
    <location>
        <begin position="1"/>
        <end position="140"/>
    </location>
</feature>
<dbReference type="InterPro" id="IPR050104">
    <property type="entry name" value="FMN-dep_NADH:Q_OxRdtase_AzoR1"/>
</dbReference>
<dbReference type="Proteomes" id="UP001432099">
    <property type="component" value="Chromosome"/>
</dbReference>
<dbReference type="SUPFAM" id="SSF52218">
    <property type="entry name" value="Flavoproteins"/>
    <property type="match status" value="1"/>
</dbReference>
<keyword evidence="4" id="KW-1185">Reference proteome</keyword>
<dbReference type="InterPro" id="IPR029039">
    <property type="entry name" value="Flavoprotein-like_sf"/>
</dbReference>
<keyword evidence="1" id="KW-0175">Coiled coil</keyword>
<evidence type="ECO:0000259" key="2">
    <source>
        <dbReference type="Pfam" id="PF03358"/>
    </source>
</evidence>
<evidence type="ECO:0000256" key="1">
    <source>
        <dbReference type="SAM" id="Coils"/>
    </source>
</evidence>
<proteinExistence type="predicted"/>
<reference evidence="3" key="1">
    <citation type="journal article" date="2024" name="Int. J. Syst. Evol. Microbiol.">
        <title>Turicibacter faecis sp. nov., isolated from faeces of heart failure mouse model.</title>
        <authorList>
            <person name="Imamura Y."/>
            <person name="Motooka D."/>
            <person name="Nakajima Y."/>
            <person name="Ito S."/>
            <person name="Kitakaze M."/>
            <person name="Iida T."/>
            <person name="Nakamura S."/>
        </authorList>
    </citation>
    <scope>NUCLEOTIDE SEQUENCE</scope>
    <source>
        <strain evidence="3">TC023</strain>
    </source>
</reference>
<name>A0ABM8II63_9FIRM</name>
<dbReference type="Pfam" id="PF03358">
    <property type="entry name" value="FMN_red"/>
    <property type="match status" value="1"/>
</dbReference>
<sequence length="231" mass="26704">MKVTMIHGQNHKGSTYHLAHLLADHLEAEVTEFFLPKDFNATCIGCGQCFLTSEEKCPHAPKLKPITEALDAADVIILASPVYVYHVTGAMKSFLDHYAYRWMIHRPEEKMFSKQLVCLSTAAGAGMKRTNQDLADSAYFWGIAKTYRYGAAVRATSWKDVDEKMKARLERDMKKLAQTIRRRDKKVQPGLKTKAFFYLVCKIHRQGWPEADCSYWHEKGWDMKKRPWKKQ</sequence>
<dbReference type="EMBL" id="AP028127">
    <property type="protein sequence ID" value="BEH90925.1"/>
    <property type="molecule type" value="Genomic_DNA"/>
</dbReference>
<dbReference type="PANTHER" id="PTHR43741:SF4">
    <property type="entry name" value="FMN-DEPENDENT NADH:QUINONE OXIDOREDUCTASE"/>
    <property type="match status" value="1"/>
</dbReference>
<gene>
    <name evidence="3" type="ORF">T23_10270</name>
</gene>
<dbReference type="RefSeq" id="WP_161831315.1">
    <property type="nucleotide sequence ID" value="NZ_AP028127.1"/>
</dbReference>
<dbReference type="InterPro" id="IPR005025">
    <property type="entry name" value="FMN_Rdtase-like_dom"/>
</dbReference>